<dbReference type="Pfam" id="PF12903">
    <property type="entry name" value="DUF3830"/>
    <property type="match status" value="1"/>
</dbReference>
<proteinExistence type="predicted"/>
<reference evidence="1" key="2">
    <citation type="journal article" date="2021" name="PeerJ">
        <title>Extensive microbial diversity within the chicken gut microbiome revealed by metagenomics and culture.</title>
        <authorList>
            <person name="Gilroy R."/>
            <person name="Ravi A."/>
            <person name="Getino M."/>
            <person name="Pursley I."/>
            <person name="Horton D.L."/>
            <person name="Alikhan N.F."/>
            <person name="Baker D."/>
            <person name="Gharbi K."/>
            <person name="Hall N."/>
            <person name="Watson M."/>
            <person name="Adriaenssens E.M."/>
            <person name="Foster-Nyarko E."/>
            <person name="Jarju S."/>
            <person name="Secka A."/>
            <person name="Antonio M."/>
            <person name="Oren A."/>
            <person name="Chaudhuri R.R."/>
            <person name="La Ragione R."/>
            <person name="Hildebrand F."/>
            <person name="Pallen M.J."/>
        </authorList>
    </citation>
    <scope>NUCLEOTIDE SEQUENCE</scope>
    <source>
        <strain evidence="1">ChiHjej10B9-9673</strain>
    </source>
</reference>
<comment type="caution">
    <text evidence="1">The sequence shown here is derived from an EMBL/GenBank/DDBJ whole genome shotgun (WGS) entry which is preliminary data.</text>
</comment>
<dbReference type="Proteomes" id="UP000824001">
    <property type="component" value="Unassembled WGS sequence"/>
</dbReference>
<evidence type="ECO:0000313" key="1">
    <source>
        <dbReference type="EMBL" id="HIS66485.1"/>
    </source>
</evidence>
<name>A0A9D1FCL7_9FIRM</name>
<accession>A0A9D1FCL7</accession>
<dbReference type="Gene3D" id="2.40.100.20">
    <property type="match status" value="1"/>
</dbReference>
<dbReference type="AlphaFoldDB" id="A0A9D1FCL7"/>
<gene>
    <name evidence="1" type="ORF">IAC18_02860</name>
</gene>
<organism evidence="1 2">
    <name type="scientific">Candidatus Scatomorpha merdipullorum</name>
    <dbReference type="NCBI Taxonomy" id="2840927"/>
    <lineage>
        <taxon>Bacteria</taxon>
        <taxon>Bacillati</taxon>
        <taxon>Bacillota</taxon>
        <taxon>Clostridia</taxon>
        <taxon>Eubacteriales</taxon>
        <taxon>Candidatus Scatomorpha</taxon>
    </lineage>
</organism>
<protein>
    <submittedName>
        <fullName evidence="1">DUF3830 family protein</fullName>
    </submittedName>
</protein>
<dbReference type="EMBL" id="DVJK01000079">
    <property type="protein sequence ID" value="HIS66485.1"/>
    <property type="molecule type" value="Genomic_DNA"/>
</dbReference>
<dbReference type="InterPro" id="IPR024532">
    <property type="entry name" value="DUF3830"/>
</dbReference>
<reference evidence="1" key="1">
    <citation type="submission" date="2020-10" db="EMBL/GenBank/DDBJ databases">
        <authorList>
            <person name="Gilroy R."/>
        </authorList>
    </citation>
    <scope>NUCLEOTIDE SEQUENCE</scope>
    <source>
        <strain evidence="1">ChiHjej10B9-9673</strain>
    </source>
</reference>
<sequence length="157" mass="17664">MAKKFKFEFERGGSLVADACEKEAPGCVRIFEKLCPYTFVVYHCCAAAHELTSDDVPIDEDVPEENLAHFGELGDVTTVSANQSNELVGLGKAGYSTICWTYQLPQQFMGTMYQTNRASVFAKIRENLTLLREIGHRIHIHGEERCTMTCYEENENG</sequence>
<evidence type="ECO:0000313" key="2">
    <source>
        <dbReference type="Proteomes" id="UP000824001"/>
    </source>
</evidence>